<organism evidence="1 2">
    <name type="scientific">Lepeophtheirus salmonis</name>
    <name type="common">Salmon louse</name>
    <name type="synonym">Caligus salmonis</name>
    <dbReference type="NCBI Taxonomy" id="72036"/>
    <lineage>
        <taxon>Eukaryota</taxon>
        <taxon>Metazoa</taxon>
        <taxon>Ecdysozoa</taxon>
        <taxon>Arthropoda</taxon>
        <taxon>Crustacea</taxon>
        <taxon>Multicrustacea</taxon>
        <taxon>Hexanauplia</taxon>
        <taxon>Copepoda</taxon>
        <taxon>Siphonostomatoida</taxon>
        <taxon>Caligidae</taxon>
        <taxon>Lepeophtheirus</taxon>
    </lineage>
</organism>
<sequence length="174" mass="19446">MRIETLLSLFVVVSAGKRSYLIVRWCAIPNIFKHIHIQIAPMPNCEIQTLMNALATVSAVISLISMAAGHQVKLSTHVRSVRIRARKRTNKINVNTAEKSTCWLKSLRKDTHIPSADASVVKEDGTLRKGKLRFEASSTVVSAASNMTLAPSFHEIITFCTRFVGLSYHREEQE</sequence>
<dbReference type="Proteomes" id="UP000675881">
    <property type="component" value="Chromosome 1"/>
</dbReference>
<gene>
    <name evidence="1" type="ORF">LSAA_1881</name>
</gene>
<evidence type="ECO:0000313" key="1">
    <source>
        <dbReference type="EMBL" id="CAF2764153.1"/>
    </source>
</evidence>
<reference evidence="1" key="1">
    <citation type="submission" date="2021-02" db="EMBL/GenBank/DDBJ databases">
        <authorList>
            <person name="Bekaert M."/>
        </authorList>
    </citation>
    <scope>NUCLEOTIDE SEQUENCE</scope>
    <source>
        <strain evidence="1">IoA-00</strain>
    </source>
</reference>
<accession>A0A7R8GZG8</accession>
<name>A0A7R8GZG8_LEPSM</name>
<protein>
    <submittedName>
        <fullName evidence="1">(salmon louse) hypothetical protein</fullName>
    </submittedName>
</protein>
<evidence type="ECO:0000313" key="2">
    <source>
        <dbReference type="Proteomes" id="UP000675881"/>
    </source>
</evidence>
<dbReference type="AlphaFoldDB" id="A0A7R8GZG8"/>
<proteinExistence type="predicted"/>
<keyword evidence="2" id="KW-1185">Reference proteome</keyword>
<dbReference type="EMBL" id="HG994580">
    <property type="protein sequence ID" value="CAF2764153.1"/>
    <property type="molecule type" value="Genomic_DNA"/>
</dbReference>